<dbReference type="STRING" id="1715693.PH7735_01495"/>
<dbReference type="Proteomes" id="UP000051870">
    <property type="component" value="Unassembled WGS sequence"/>
</dbReference>
<keyword evidence="3" id="KW-1185">Reference proteome</keyword>
<dbReference type="Pfam" id="PF03891">
    <property type="entry name" value="DUF333"/>
    <property type="match status" value="1"/>
</dbReference>
<evidence type="ECO:0000256" key="1">
    <source>
        <dbReference type="SAM" id="SignalP"/>
    </source>
</evidence>
<gene>
    <name evidence="2" type="ORF">PH7735_01495</name>
</gene>
<organism evidence="2 3">
    <name type="scientific">Shimia thalassica</name>
    <dbReference type="NCBI Taxonomy" id="1715693"/>
    <lineage>
        <taxon>Bacteria</taxon>
        <taxon>Pseudomonadati</taxon>
        <taxon>Pseudomonadota</taxon>
        <taxon>Alphaproteobacteria</taxon>
        <taxon>Rhodobacterales</taxon>
        <taxon>Roseobacteraceae</taxon>
    </lineage>
</organism>
<dbReference type="PANTHER" id="PTHR38008:SF2">
    <property type="entry name" value="HEMOLYSIN"/>
    <property type="match status" value="1"/>
</dbReference>
<proteinExistence type="predicted"/>
<accession>A0A0N7M8Y7</accession>
<dbReference type="RefSeq" id="WP_058310616.1">
    <property type="nucleotide sequence ID" value="NZ_CYTW01000001.1"/>
</dbReference>
<dbReference type="PANTHER" id="PTHR38008">
    <property type="entry name" value="HEMOLYSIN-RELATED"/>
    <property type="match status" value="1"/>
</dbReference>
<dbReference type="GeneID" id="83880547"/>
<dbReference type="AlphaFoldDB" id="A0A0N7M8Y7"/>
<protein>
    <submittedName>
        <fullName evidence="2">Putative hemolysin</fullName>
    </submittedName>
</protein>
<evidence type="ECO:0000313" key="2">
    <source>
        <dbReference type="EMBL" id="CUJ92534.1"/>
    </source>
</evidence>
<feature type="signal peptide" evidence="1">
    <location>
        <begin position="1"/>
        <end position="19"/>
    </location>
</feature>
<keyword evidence="1" id="KW-0732">Signal</keyword>
<reference evidence="3" key="1">
    <citation type="submission" date="2015-09" db="EMBL/GenBank/DDBJ databases">
        <authorList>
            <person name="Rodrigo-Torres Lidia"/>
            <person name="Arahal R.David."/>
        </authorList>
    </citation>
    <scope>NUCLEOTIDE SEQUENCE [LARGE SCALE GENOMIC DNA]</scope>
    <source>
        <strain evidence="3">CECT 7735</strain>
    </source>
</reference>
<evidence type="ECO:0000313" key="3">
    <source>
        <dbReference type="Proteomes" id="UP000051870"/>
    </source>
</evidence>
<name>A0A0N7M8Y7_9RHOB</name>
<dbReference type="EMBL" id="CYTW01000001">
    <property type="protein sequence ID" value="CUJ92534.1"/>
    <property type="molecule type" value="Genomic_DNA"/>
</dbReference>
<sequence length="78" mass="8072">MQRILLSLAVAAIAAPAVAQPAKTTTTLANPAATFCVENGGAYEIKESGTGDKAGVCVFSDGAEIDAWEFLRAHFDNS</sequence>
<feature type="chain" id="PRO_5006015971" evidence="1">
    <location>
        <begin position="20"/>
        <end position="78"/>
    </location>
</feature>
<dbReference type="InterPro" id="IPR005590">
    <property type="entry name" value="DUF333"/>
</dbReference>